<dbReference type="Gene3D" id="3.40.50.720">
    <property type="entry name" value="NAD(P)-binding Rossmann-like Domain"/>
    <property type="match status" value="2"/>
</dbReference>
<dbReference type="RefSeq" id="WP_164313631.1">
    <property type="nucleotide sequence ID" value="NZ_JAAGLU010000007.1"/>
</dbReference>
<dbReference type="InterPro" id="IPR050418">
    <property type="entry name" value="D-iso_2-hydroxyacid_DH_PdxB"/>
</dbReference>
<evidence type="ECO:0000259" key="5">
    <source>
        <dbReference type="Pfam" id="PF00389"/>
    </source>
</evidence>
<dbReference type="PANTHER" id="PTHR43761:SF1">
    <property type="entry name" value="D-ISOMER SPECIFIC 2-HYDROXYACID DEHYDROGENASE CATALYTIC DOMAIN-CONTAINING PROTEIN-RELATED"/>
    <property type="match status" value="1"/>
</dbReference>
<dbReference type="InterPro" id="IPR036291">
    <property type="entry name" value="NAD(P)-bd_dom_sf"/>
</dbReference>
<reference evidence="7" key="1">
    <citation type="submission" date="2020-01" db="EMBL/GenBank/DDBJ databases">
        <title>Insect and environment-associated Actinomycetes.</title>
        <authorList>
            <person name="Currrie C."/>
            <person name="Chevrette M."/>
            <person name="Carlson C."/>
            <person name="Stubbendieck R."/>
            <person name="Wendt-Pienkowski E."/>
        </authorList>
    </citation>
    <scope>NUCLEOTIDE SEQUENCE</scope>
    <source>
        <strain evidence="7">SID12501</strain>
    </source>
</reference>
<keyword evidence="2 4" id="KW-0560">Oxidoreductase</keyword>
<dbReference type="GO" id="GO:0016616">
    <property type="term" value="F:oxidoreductase activity, acting on the CH-OH group of donors, NAD or NADP as acceptor"/>
    <property type="evidence" value="ECO:0007669"/>
    <property type="project" value="InterPro"/>
</dbReference>
<accession>A0A6B3BP98</accession>
<dbReference type="EMBL" id="JAAGLU010000007">
    <property type="protein sequence ID" value="NEC86172.1"/>
    <property type="molecule type" value="Genomic_DNA"/>
</dbReference>
<evidence type="ECO:0000256" key="2">
    <source>
        <dbReference type="ARBA" id="ARBA00023002"/>
    </source>
</evidence>
<proteinExistence type="inferred from homology"/>
<dbReference type="InterPro" id="IPR006140">
    <property type="entry name" value="D-isomer_DH_NAD-bd"/>
</dbReference>
<dbReference type="PANTHER" id="PTHR43761">
    <property type="entry name" value="D-ISOMER SPECIFIC 2-HYDROXYACID DEHYDROGENASE FAMILY PROTEIN (AFU_ORTHOLOGUE AFUA_1G13630)"/>
    <property type="match status" value="1"/>
</dbReference>
<organism evidence="7">
    <name type="scientific">Streptomyces sp. SID12501</name>
    <dbReference type="NCBI Taxonomy" id="2706042"/>
    <lineage>
        <taxon>Bacteria</taxon>
        <taxon>Bacillati</taxon>
        <taxon>Actinomycetota</taxon>
        <taxon>Actinomycetes</taxon>
        <taxon>Kitasatosporales</taxon>
        <taxon>Streptomycetaceae</taxon>
        <taxon>Streptomyces</taxon>
    </lineage>
</organism>
<gene>
    <name evidence="7" type="ORF">G3I71_10125</name>
</gene>
<comment type="caution">
    <text evidence="7">The sequence shown here is derived from an EMBL/GenBank/DDBJ whole genome shotgun (WGS) entry which is preliminary data.</text>
</comment>
<dbReference type="SUPFAM" id="SSF52283">
    <property type="entry name" value="Formate/glycerate dehydrogenase catalytic domain-like"/>
    <property type="match status" value="1"/>
</dbReference>
<evidence type="ECO:0000256" key="4">
    <source>
        <dbReference type="RuleBase" id="RU003719"/>
    </source>
</evidence>
<feature type="domain" description="D-isomer specific 2-hydroxyacid dehydrogenase NAD-binding" evidence="6">
    <location>
        <begin position="107"/>
        <end position="275"/>
    </location>
</feature>
<dbReference type="GO" id="GO:0051287">
    <property type="term" value="F:NAD binding"/>
    <property type="evidence" value="ECO:0007669"/>
    <property type="project" value="InterPro"/>
</dbReference>
<sequence>MKIVYLDEPTYLPEDWRRRFAELGDFEVFHDRPDSDTAAARLSCADAAVVEWTRLDAALLAEVTRLRYITLVTSSFDMVDLFAAKARGITVAHCPDYSCQAVAEHTFALLLAVSRRLLAADIAVRQGASHLYRPFLGRQLSGLTLGLLGTGRIATAVARIAVAFGMRVIGTNRTGTAAPGITLVSLKDLLRSSDVLSLHLPLTPATVQILTAERLATLRPTAVLVNTCRGTLIDQAALVGMLEYGRLAGAALDDLADDDADRLRGLNNVVLSPGIAWYTDSARTANLAEIHHNLASYLAGRPENVLTAPVG</sequence>
<evidence type="ECO:0000313" key="7">
    <source>
        <dbReference type="EMBL" id="NEC86172.1"/>
    </source>
</evidence>
<evidence type="ECO:0000256" key="1">
    <source>
        <dbReference type="ARBA" id="ARBA00005854"/>
    </source>
</evidence>
<comment type="similarity">
    <text evidence="1 4">Belongs to the D-isomer specific 2-hydroxyacid dehydrogenase family.</text>
</comment>
<dbReference type="Pfam" id="PF02826">
    <property type="entry name" value="2-Hacid_dh_C"/>
    <property type="match status" value="1"/>
</dbReference>
<dbReference type="InterPro" id="IPR006139">
    <property type="entry name" value="D-isomer_2_OHA_DH_cat_dom"/>
</dbReference>
<evidence type="ECO:0000259" key="6">
    <source>
        <dbReference type="Pfam" id="PF02826"/>
    </source>
</evidence>
<keyword evidence="3" id="KW-0520">NAD</keyword>
<feature type="domain" description="D-isomer specific 2-hydroxyacid dehydrogenase catalytic" evidence="5">
    <location>
        <begin position="14"/>
        <end position="304"/>
    </location>
</feature>
<protein>
    <submittedName>
        <fullName evidence="7">D-2-hydroxyacid dehydrogenase</fullName>
    </submittedName>
</protein>
<dbReference type="InterPro" id="IPR029753">
    <property type="entry name" value="D-isomer_DH_CS"/>
</dbReference>
<name>A0A6B3BP98_9ACTN</name>
<evidence type="ECO:0000256" key="3">
    <source>
        <dbReference type="ARBA" id="ARBA00023027"/>
    </source>
</evidence>
<dbReference type="AlphaFoldDB" id="A0A6B3BP98"/>
<dbReference type="Pfam" id="PF00389">
    <property type="entry name" value="2-Hacid_dh"/>
    <property type="match status" value="1"/>
</dbReference>
<dbReference type="SUPFAM" id="SSF51735">
    <property type="entry name" value="NAD(P)-binding Rossmann-fold domains"/>
    <property type="match status" value="1"/>
</dbReference>
<dbReference type="PROSITE" id="PS00671">
    <property type="entry name" value="D_2_HYDROXYACID_DH_3"/>
    <property type="match status" value="1"/>
</dbReference>